<dbReference type="PANTHER" id="PTHR44942:SF4">
    <property type="entry name" value="METHYLTRANSFERASE TYPE 11 DOMAIN-CONTAINING PROTEIN"/>
    <property type="match status" value="1"/>
</dbReference>
<dbReference type="InterPro" id="IPR051052">
    <property type="entry name" value="Diverse_substrate_MTase"/>
</dbReference>
<feature type="domain" description="Methyltransferase type 11" evidence="4">
    <location>
        <begin position="42"/>
        <end position="134"/>
    </location>
</feature>
<dbReference type="GO" id="GO:0032259">
    <property type="term" value="P:methylation"/>
    <property type="evidence" value="ECO:0007669"/>
    <property type="project" value="UniProtKB-KW"/>
</dbReference>
<evidence type="ECO:0000259" key="4">
    <source>
        <dbReference type="Pfam" id="PF08241"/>
    </source>
</evidence>
<accession>A0A4Q9RAI8</accession>
<keyword evidence="6" id="KW-1185">Reference proteome</keyword>
<dbReference type="InterPro" id="IPR029063">
    <property type="entry name" value="SAM-dependent_MTases_sf"/>
</dbReference>
<dbReference type="SUPFAM" id="SSF53335">
    <property type="entry name" value="S-adenosyl-L-methionine-dependent methyltransferases"/>
    <property type="match status" value="1"/>
</dbReference>
<dbReference type="RefSeq" id="WP_131183466.1">
    <property type="nucleotide sequence ID" value="NZ_QJUO01000004.1"/>
</dbReference>
<evidence type="ECO:0000256" key="1">
    <source>
        <dbReference type="ARBA" id="ARBA00008361"/>
    </source>
</evidence>
<protein>
    <submittedName>
        <fullName evidence="5">SAM-dependent methyltransferase</fullName>
    </submittedName>
</protein>
<proteinExistence type="inferred from homology"/>
<evidence type="ECO:0000256" key="3">
    <source>
        <dbReference type="ARBA" id="ARBA00022679"/>
    </source>
</evidence>
<dbReference type="CDD" id="cd02440">
    <property type="entry name" value="AdoMet_MTases"/>
    <property type="match status" value="1"/>
</dbReference>
<dbReference type="InterPro" id="IPR013216">
    <property type="entry name" value="Methyltransf_11"/>
</dbReference>
<dbReference type="Pfam" id="PF08241">
    <property type="entry name" value="Methyltransf_11"/>
    <property type="match status" value="1"/>
</dbReference>
<keyword evidence="2 5" id="KW-0489">Methyltransferase</keyword>
<dbReference type="OrthoDB" id="9797252at2"/>
<evidence type="ECO:0000313" key="5">
    <source>
        <dbReference type="EMBL" id="TBU97776.1"/>
    </source>
</evidence>
<dbReference type="AlphaFoldDB" id="A0A4Q9RAI8"/>
<dbReference type="GO" id="GO:0008757">
    <property type="term" value="F:S-adenosylmethionine-dependent methyltransferase activity"/>
    <property type="evidence" value="ECO:0007669"/>
    <property type="project" value="InterPro"/>
</dbReference>
<dbReference type="PANTHER" id="PTHR44942">
    <property type="entry name" value="METHYLTRANSF_11 DOMAIN-CONTAINING PROTEIN"/>
    <property type="match status" value="1"/>
</dbReference>
<reference evidence="5 6" key="1">
    <citation type="submission" date="2018-06" db="EMBL/GenBank/DDBJ databases">
        <title>Three novel Pseudomonas species isolated from symptomatic oak.</title>
        <authorList>
            <person name="Bueno-Gonzalez V."/>
            <person name="Brady C."/>
        </authorList>
    </citation>
    <scope>NUCLEOTIDE SEQUENCE [LARGE SCALE GENOMIC DNA]</scope>
    <source>
        <strain evidence="5 6">P17C</strain>
    </source>
</reference>
<keyword evidence="3 5" id="KW-0808">Transferase</keyword>
<comment type="caution">
    <text evidence="5">The sequence shown here is derived from an EMBL/GenBank/DDBJ whole genome shotgun (WGS) entry which is preliminary data.</text>
</comment>
<comment type="similarity">
    <text evidence="1">Belongs to the methyltransferase superfamily.</text>
</comment>
<dbReference type="EMBL" id="QJUP01000008">
    <property type="protein sequence ID" value="TBU97776.1"/>
    <property type="molecule type" value="Genomic_DNA"/>
</dbReference>
<dbReference type="Proteomes" id="UP000292639">
    <property type="component" value="Unassembled WGS sequence"/>
</dbReference>
<name>A0A4Q9RAI8_9GAMM</name>
<sequence>MSDSRQRFTDRVQDYVRFRPSYPASLVDFLHAHGVEPAAKIVDIGAGTGIASKLLLDARHPLTAVEPNDAMRAAAQAWLGEYPGYTSVTGSAEHSGLPDACADLIIAAQAFHWFDPDGCRREFKRLLRPDGQVALFWNSRRLRGSAFLEGYEDLLRQHGTDYTDVAERYPDAEQVADWFQGGLQTQTCIDNSQRLDYQSLKGRLLSSSYAPKPDHPGYPAMLAALERLFDETQRDGHIDFDYDTEVYLGRLP</sequence>
<evidence type="ECO:0000256" key="2">
    <source>
        <dbReference type="ARBA" id="ARBA00022603"/>
    </source>
</evidence>
<dbReference type="Gene3D" id="3.40.50.150">
    <property type="entry name" value="Vaccinia Virus protein VP39"/>
    <property type="match status" value="1"/>
</dbReference>
<organism evidence="5 6">
    <name type="scientific">Stutzerimonas kirkiae</name>
    <dbReference type="NCBI Taxonomy" id="2211392"/>
    <lineage>
        <taxon>Bacteria</taxon>
        <taxon>Pseudomonadati</taxon>
        <taxon>Pseudomonadota</taxon>
        <taxon>Gammaproteobacteria</taxon>
        <taxon>Pseudomonadales</taxon>
        <taxon>Pseudomonadaceae</taxon>
        <taxon>Stutzerimonas</taxon>
    </lineage>
</organism>
<gene>
    <name evidence="5" type="ORF">DNJ96_07955</name>
</gene>
<evidence type="ECO:0000313" key="6">
    <source>
        <dbReference type="Proteomes" id="UP000292639"/>
    </source>
</evidence>